<evidence type="ECO:0000256" key="8">
    <source>
        <dbReference type="RuleBase" id="RU000304"/>
    </source>
</evidence>
<dbReference type="RefSeq" id="XP_001327443.1">
    <property type="nucleotide sequence ID" value="XM_001327408.1"/>
</dbReference>
<dbReference type="CDD" id="cd14019">
    <property type="entry name" value="STKc_Cdc7"/>
    <property type="match status" value="1"/>
</dbReference>
<accession>A2DWN5</accession>
<evidence type="ECO:0000259" key="9">
    <source>
        <dbReference type="PROSITE" id="PS50011"/>
    </source>
</evidence>
<dbReference type="InterPro" id="IPR011009">
    <property type="entry name" value="Kinase-like_dom_sf"/>
</dbReference>
<comment type="similarity">
    <text evidence="8">Belongs to the protein kinase superfamily.</text>
</comment>
<dbReference type="Gene3D" id="3.30.200.20">
    <property type="entry name" value="Phosphorylase Kinase, domain 1"/>
    <property type="match status" value="1"/>
</dbReference>
<evidence type="ECO:0000256" key="2">
    <source>
        <dbReference type="ARBA" id="ARBA00022527"/>
    </source>
</evidence>
<keyword evidence="4 7" id="KW-0547">Nucleotide-binding</keyword>
<reference evidence="10" key="2">
    <citation type="journal article" date="2007" name="Science">
        <title>Draft genome sequence of the sexually transmitted pathogen Trichomonas vaginalis.</title>
        <authorList>
            <person name="Carlton J.M."/>
            <person name="Hirt R.P."/>
            <person name="Silva J.C."/>
            <person name="Delcher A.L."/>
            <person name="Schatz M."/>
            <person name="Zhao Q."/>
            <person name="Wortman J.R."/>
            <person name="Bidwell S.L."/>
            <person name="Alsmark U.C.M."/>
            <person name="Besteiro S."/>
            <person name="Sicheritz-Ponten T."/>
            <person name="Noel C.J."/>
            <person name="Dacks J.B."/>
            <person name="Foster P.G."/>
            <person name="Simillion C."/>
            <person name="Van de Peer Y."/>
            <person name="Miranda-Saavedra D."/>
            <person name="Barton G.J."/>
            <person name="Westrop G.D."/>
            <person name="Mueller S."/>
            <person name="Dessi D."/>
            <person name="Fiori P.L."/>
            <person name="Ren Q."/>
            <person name="Paulsen I."/>
            <person name="Zhang H."/>
            <person name="Bastida-Corcuera F.D."/>
            <person name="Simoes-Barbosa A."/>
            <person name="Brown M.T."/>
            <person name="Hayes R.D."/>
            <person name="Mukherjee M."/>
            <person name="Okumura C.Y."/>
            <person name="Schneider R."/>
            <person name="Smith A.J."/>
            <person name="Vanacova S."/>
            <person name="Villalvazo M."/>
            <person name="Haas B.J."/>
            <person name="Pertea M."/>
            <person name="Feldblyum T.V."/>
            <person name="Utterback T.R."/>
            <person name="Shu C.L."/>
            <person name="Osoegawa K."/>
            <person name="de Jong P.J."/>
            <person name="Hrdy I."/>
            <person name="Horvathova L."/>
            <person name="Zubacova Z."/>
            <person name="Dolezal P."/>
            <person name="Malik S.B."/>
            <person name="Logsdon J.M. Jr."/>
            <person name="Henze K."/>
            <person name="Gupta A."/>
            <person name="Wang C.C."/>
            <person name="Dunne R.L."/>
            <person name="Upcroft J.A."/>
            <person name="Upcroft P."/>
            <person name="White O."/>
            <person name="Salzberg S.L."/>
            <person name="Tang P."/>
            <person name="Chiu C.-H."/>
            <person name="Lee Y.-S."/>
            <person name="Embley T.M."/>
            <person name="Coombs G.H."/>
            <person name="Mottram J.C."/>
            <person name="Tachezy J."/>
            <person name="Fraser-Liggett C.M."/>
            <person name="Johnson P.J."/>
        </authorList>
    </citation>
    <scope>NUCLEOTIDE SEQUENCE [LARGE SCALE GENOMIC DNA]</scope>
    <source>
        <strain evidence="10">G3</strain>
    </source>
</reference>
<evidence type="ECO:0000313" key="10">
    <source>
        <dbReference type="EMBL" id="EAY15220.1"/>
    </source>
</evidence>
<evidence type="ECO:0000256" key="6">
    <source>
        <dbReference type="ARBA" id="ARBA00022840"/>
    </source>
</evidence>
<dbReference type="FunCoup" id="A2DWN5">
    <property type="interactions" value="626"/>
</dbReference>
<dbReference type="OMA" id="FFRCEDD"/>
<dbReference type="AlphaFoldDB" id="A2DWN5"/>
<dbReference type="STRING" id="5722.A2DWN5"/>
<dbReference type="SMR" id="A2DWN5"/>
<keyword evidence="3" id="KW-0808">Transferase</keyword>
<dbReference type="SUPFAM" id="SSF56112">
    <property type="entry name" value="Protein kinase-like (PK-like)"/>
    <property type="match status" value="1"/>
</dbReference>
<dbReference type="EC" id="2.7.11.1" evidence="1"/>
<dbReference type="FunFam" id="1.10.510.10:FF:001174">
    <property type="entry name" value="CMGC family protein kinase"/>
    <property type="match status" value="1"/>
</dbReference>
<dbReference type="GO" id="GO:0005634">
    <property type="term" value="C:nucleus"/>
    <property type="evidence" value="ECO:0000318"/>
    <property type="project" value="GO_Central"/>
</dbReference>
<dbReference type="OrthoDB" id="10020333at2759"/>
<dbReference type="PROSITE" id="PS00107">
    <property type="entry name" value="PROTEIN_KINASE_ATP"/>
    <property type="match status" value="1"/>
</dbReference>
<evidence type="ECO:0000256" key="1">
    <source>
        <dbReference type="ARBA" id="ARBA00012513"/>
    </source>
</evidence>
<dbReference type="Pfam" id="PF00069">
    <property type="entry name" value="Pkinase"/>
    <property type="match status" value="1"/>
</dbReference>
<evidence type="ECO:0000256" key="7">
    <source>
        <dbReference type="PROSITE-ProRule" id="PRU10141"/>
    </source>
</evidence>
<reference evidence="10" key="1">
    <citation type="submission" date="2006-10" db="EMBL/GenBank/DDBJ databases">
        <authorList>
            <person name="Amadeo P."/>
            <person name="Zhao Q."/>
            <person name="Wortman J."/>
            <person name="Fraser-Liggett C."/>
            <person name="Carlton J."/>
        </authorList>
    </citation>
    <scope>NUCLEOTIDE SEQUENCE</scope>
    <source>
        <strain evidence="10">G3</strain>
    </source>
</reference>
<evidence type="ECO:0000256" key="5">
    <source>
        <dbReference type="ARBA" id="ARBA00022777"/>
    </source>
</evidence>
<protein>
    <recommendedName>
        <fullName evidence="1">non-specific serine/threonine protein kinase</fullName>
        <ecNumber evidence="1">2.7.11.1</ecNumber>
    </recommendedName>
</protein>
<dbReference type="InParanoid" id="A2DWN5"/>
<organism evidence="10 11">
    <name type="scientific">Trichomonas vaginalis (strain ATCC PRA-98 / G3)</name>
    <dbReference type="NCBI Taxonomy" id="412133"/>
    <lineage>
        <taxon>Eukaryota</taxon>
        <taxon>Metamonada</taxon>
        <taxon>Parabasalia</taxon>
        <taxon>Trichomonadida</taxon>
        <taxon>Trichomonadidae</taxon>
        <taxon>Trichomonas</taxon>
    </lineage>
</organism>
<name>A2DWN5_TRIV3</name>
<dbReference type="Proteomes" id="UP000001542">
    <property type="component" value="Unassembled WGS sequence"/>
</dbReference>
<dbReference type="GO" id="GO:0005524">
    <property type="term" value="F:ATP binding"/>
    <property type="evidence" value="ECO:0007669"/>
    <property type="project" value="UniProtKB-UniRule"/>
</dbReference>
<gene>
    <name evidence="10" type="ORF">TVAG_202140</name>
</gene>
<dbReference type="SMART" id="SM00220">
    <property type="entry name" value="S_TKc"/>
    <property type="match status" value="1"/>
</dbReference>
<keyword evidence="2 8" id="KW-0723">Serine/threonine-protein kinase</keyword>
<dbReference type="InterPro" id="IPR008271">
    <property type="entry name" value="Ser/Thr_kinase_AS"/>
</dbReference>
<evidence type="ECO:0000256" key="4">
    <source>
        <dbReference type="ARBA" id="ARBA00022741"/>
    </source>
</evidence>
<keyword evidence="6 7" id="KW-0067">ATP-binding</keyword>
<dbReference type="Gene3D" id="1.10.510.10">
    <property type="entry name" value="Transferase(Phosphotransferase) domain 1"/>
    <property type="match status" value="1"/>
</dbReference>
<sequence length="328" mass="37184">MSLSKPPQLLSDADFTIIGTIGVGSFSTVVKATNKKGAMFALKKLFWNNSPDRIVKEIQWLNKLDHPNIVQLYGAYRAHDQATLVMGYVPHTSFRSLLQNMTCKIIKDYMRGLLSALQYLHSHKIIHRDVKPANFLFDPETGNGSLIDFGLCEEDNHPPPPQSTFAQSDYDDNDYDFNFPQLCQGRPKMQANRAGTRGFRAPEVLISYQNQTSAIDMWSTGVVLLSMLSGRYPFFKSPDDLTSLCEVSTIIGTKRLHEAAKLCRRKIHFPREQEGIAFPDLVKGLNPYFDQLGCDESVFDLLGRLMDPSPYTRITAEDALRHEFLREK</sequence>
<dbReference type="KEGG" id="tva:4773221"/>
<dbReference type="eggNOG" id="KOG1167">
    <property type="taxonomic scope" value="Eukaryota"/>
</dbReference>
<dbReference type="VEuPathDB" id="TrichDB:TVAGG3_0201550"/>
<dbReference type="VEuPathDB" id="TrichDB:TVAG_202140"/>
<dbReference type="GO" id="GO:0004674">
    <property type="term" value="F:protein serine/threonine kinase activity"/>
    <property type="evidence" value="ECO:0000318"/>
    <property type="project" value="GO_Central"/>
</dbReference>
<dbReference type="PANTHER" id="PTHR44167">
    <property type="entry name" value="OVARIAN-SPECIFIC SERINE/THREONINE-PROTEIN KINASE LOK-RELATED"/>
    <property type="match status" value="1"/>
</dbReference>
<keyword evidence="11" id="KW-1185">Reference proteome</keyword>
<proteinExistence type="inferred from homology"/>
<feature type="domain" description="Protein kinase" evidence="9">
    <location>
        <begin position="15"/>
        <end position="325"/>
    </location>
</feature>
<dbReference type="EMBL" id="DS113259">
    <property type="protein sequence ID" value="EAY15220.1"/>
    <property type="molecule type" value="Genomic_DNA"/>
</dbReference>
<evidence type="ECO:0000256" key="3">
    <source>
        <dbReference type="ARBA" id="ARBA00022679"/>
    </source>
</evidence>
<dbReference type="InterPro" id="IPR017441">
    <property type="entry name" value="Protein_kinase_ATP_BS"/>
</dbReference>
<evidence type="ECO:0000313" key="11">
    <source>
        <dbReference type="Proteomes" id="UP000001542"/>
    </source>
</evidence>
<dbReference type="InterPro" id="IPR000719">
    <property type="entry name" value="Prot_kinase_dom"/>
</dbReference>
<dbReference type="PROSITE" id="PS00108">
    <property type="entry name" value="PROTEIN_KINASE_ST"/>
    <property type="match status" value="1"/>
</dbReference>
<dbReference type="GO" id="GO:0044773">
    <property type="term" value="P:mitotic DNA damage checkpoint signaling"/>
    <property type="evidence" value="ECO:0000318"/>
    <property type="project" value="GO_Central"/>
</dbReference>
<feature type="binding site" evidence="7">
    <location>
        <position position="43"/>
    </location>
    <ligand>
        <name>ATP</name>
        <dbReference type="ChEBI" id="CHEBI:30616"/>
    </ligand>
</feature>
<dbReference type="PROSITE" id="PS50011">
    <property type="entry name" value="PROTEIN_KINASE_DOM"/>
    <property type="match status" value="1"/>
</dbReference>
<dbReference type="PANTHER" id="PTHR44167:SF23">
    <property type="entry name" value="CDC7 KINASE, ISOFORM A-RELATED"/>
    <property type="match status" value="1"/>
</dbReference>
<keyword evidence="5 10" id="KW-0418">Kinase</keyword>